<evidence type="ECO:0000256" key="3">
    <source>
        <dbReference type="ARBA" id="ARBA00016219"/>
    </source>
</evidence>
<dbReference type="PANTHER" id="PTHR43362:SF1">
    <property type="entry name" value="MANNITOL DEHYDROGENASE 2-RELATED"/>
    <property type="match status" value="1"/>
</dbReference>
<feature type="domain" description="Mannitol dehydrogenase C-terminal" evidence="8">
    <location>
        <begin position="283"/>
        <end position="457"/>
    </location>
</feature>
<keyword evidence="5" id="KW-0520">NAD</keyword>
<dbReference type="InterPro" id="IPR013328">
    <property type="entry name" value="6PGD_dom2"/>
</dbReference>
<dbReference type="Proteomes" id="UP000741013">
    <property type="component" value="Unassembled WGS sequence"/>
</dbReference>
<dbReference type="InterPro" id="IPR023027">
    <property type="entry name" value="Mannitol_DH_CS"/>
</dbReference>
<dbReference type="Gene3D" id="1.10.1040.10">
    <property type="entry name" value="N-(1-d-carboxylethyl)-l-norvaline Dehydrogenase, domain 2"/>
    <property type="match status" value="1"/>
</dbReference>
<comment type="catalytic activity">
    <reaction evidence="6">
        <text>D-mannitol 1-phosphate + NAD(+) = beta-D-fructose 6-phosphate + NADH + H(+)</text>
        <dbReference type="Rhea" id="RHEA:19661"/>
        <dbReference type="ChEBI" id="CHEBI:15378"/>
        <dbReference type="ChEBI" id="CHEBI:57540"/>
        <dbReference type="ChEBI" id="CHEBI:57634"/>
        <dbReference type="ChEBI" id="CHEBI:57945"/>
        <dbReference type="ChEBI" id="CHEBI:61381"/>
        <dbReference type="EC" id="1.1.1.17"/>
    </reaction>
</comment>
<dbReference type="InterPro" id="IPR036291">
    <property type="entry name" value="NAD(P)-bd_dom_sf"/>
</dbReference>
<accession>A0ABS4Q1G8</accession>
<dbReference type="Pfam" id="PF08125">
    <property type="entry name" value="Mannitol_dh_C"/>
    <property type="match status" value="1"/>
</dbReference>
<dbReference type="PANTHER" id="PTHR43362">
    <property type="entry name" value="MANNITOL DEHYDROGENASE DSF1-RELATED"/>
    <property type="match status" value="1"/>
</dbReference>
<dbReference type="RefSeq" id="WP_308158972.1">
    <property type="nucleotide sequence ID" value="NZ_JAGGMS010000001.1"/>
</dbReference>
<dbReference type="InterPro" id="IPR000669">
    <property type="entry name" value="Mannitol_DH"/>
</dbReference>
<evidence type="ECO:0000313" key="9">
    <source>
        <dbReference type="EMBL" id="MBP2185527.1"/>
    </source>
</evidence>
<keyword evidence="10" id="KW-1185">Reference proteome</keyword>
<evidence type="ECO:0000313" key="10">
    <source>
        <dbReference type="Proteomes" id="UP000741013"/>
    </source>
</evidence>
<dbReference type="PRINTS" id="PR00084">
    <property type="entry name" value="MTLDHDRGNASE"/>
</dbReference>
<comment type="caution">
    <text evidence="9">The sequence shown here is derived from an EMBL/GenBank/DDBJ whole genome shotgun (WGS) entry which is preliminary data.</text>
</comment>
<evidence type="ECO:0000259" key="8">
    <source>
        <dbReference type="Pfam" id="PF08125"/>
    </source>
</evidence>
<feature type="domain" description="Mannitol dehydrogenase N-terminal" evidence="7">
    <location>
        <begin position="32"/>
        <end position="274"/>
    </location>
</feature>
<dbReference type="InterPro" id="IPR008927">
    <property type="entry name" value="6-PGluconate_DH-like_C_sf"/>
</dbReference>
<evidence type="ECO:0000256" key="1">
    <source>
        <dbReference type="ARBA" id="ARBA00006541"/>
    </source>
</evidence>
<dbReference type="InterPro" id="IPR050988">
    <property type="entry name" value="Mannitol_DH/Oxidoreductase"/>
</dbReference>
<gene>
    <name evidence="9" type="ORF">JOM49_007053</name>
</gene>
<dbReference type="EMBL" id="JAGGMS010000001">
    <property type="protein sequence ID" value="MBP2185527.1"/>
    <property type="molecule type" value="Genomic_DNA"/>
</dbReference>
<dbReference type="InterPro" id="IPR013118">
    <property type="entry name" value="Mannitol_DH_C"/>
</dbReference>
<name>A0ABS4Q1G8_9PSEU</name>
<dbReference type="PROSITE" id="PS00974">
    <property type="entry name" value="MANNITOL_DHGENASE"/>
    <property type="match status" value="1"/>
</dbReference>
<evidence type="ECO:0000256" key="4">
    <source>
        <dbReference type="ARBA" id="ARBA00023002"/>
    </source>
</evidence>
<reference evidence="9 10" key="1">
    <citation type="submission" date="2021-03" db="EMBL/GenBank/DDBJ databases">
        <title>Sequencing the genomes of 1000 actinobacteria strains.</title>
        <authorList>
            <person name="Klenk H.-P."/>
        </authorList>
    </citation>
    <scope>NUCLEOTIDE SEQUENCE [LARGE SCALE GENOMIC DNA]</scope>
    <source>
        <strain evidence="9 10">DSM 45510</strain>
    </source>
</reference>
<dbReference type="EC" id="1.1.1.17" evidence="2"/>
<dbReference type="SUPFAM" id="SSF51735">
    <property type="entry name" value="NAD(P)-binding Rossmann-fold domains"/>
    <property type="match status" value="1"/>
</dbReference>
<sequence length="468" mass="49648">MSTIASGLSRAALARLPRDTRPRVDPASLRPRIVHLGVGAFHRAHQAVYTERAGGDWGIAAVAPRSAATVEVLRVQDCLYSVTERSAEGSRTAVVGSVVEALLLGDNRFDALLTDPTVTVVTLTITEKGYFRRPDGGLDAADPRISAELAGGPVHTVVGRLANALAARMRANGAPISVVSCDNMAANGAATENVIRHFVAATSWADRDRVLGWMDASVRFPSTIVDRIVPATTETDRIAAAVALGVADALPVAGEAYRQWVLEDSFAADRPRWETDGALLVPDVTPYQLTKLRLLNGAHSALAYLGLATGAETISDTMATDWGKPLVLGLADEVAPTLPADGPDPLTYARDLITRFANPGIRHLLRQIGSDGSLKIPERWLPVLRERRSPLLELALAGWVLDTRPDRATGTTDPAATTLAACWNDDVEATVRRLLESVGAPDLAATDDLVAAIVTHLPGLGAGRVELP</sequence>
<dbReference type="Gene3D" id="3.40.50.720">
    <property type="entry name" value="NAD(P)-binding Rossmann-like Domain"/>
    <property type="match status" value="1"/>
</dbReference>
<proteinExistence type="inferred from homology"/>
<dbReference type="InterPro" id="IPR013131">
    <property type="entry name" value="Mannitol_DH_N"/>
</dbReference>
<dbReference type="Pfam" id="PF01232">
    <property type="entry name" value="Mannitol_dh"/>
    <property type="match status" value="1"/>
</dbReference>
<comment type="similarity">
    <text evidence="1">Belongs to the mannitol dehydrogenase family.</text>
</comment>
<organism evidence="9 10">
    <name type="scientific">Amycolatopsis magusensis</name>
    <dbReference type="NCBI Taxonomy" id="882444"/>
    <lineage>
        <taxon>Bacteria</taxon>
        <taxon>Bacillati</taxon>
        <taxon>Actinomycetota</taxon>
        <taxon>Actinomycetes</taxon>
        <taxon>Pseudonocardiales</taxon>
        <taxon>Pseudonocardiaceae</taxon>
        <taxon>Amycolatopsis</taxon>
    </lineage>
</organism>
<evidence type="ECO:0000256" key="5">
    <source>
        <dbReference type="ARBA" id="ARBA00023027"/>
    </source>
</evidence>
<evidence type="ECO:0000256" key="6">
    <source>
        <dbReference type="ARBA" id="ARBA00048615"/>
    </source>
</evidence>
<keyword evidence="4 9" id="KW-0560">Oxidoreductase</keyword>
<dbReference type="SUPFAM" id="SSF48179">
    <property type="entry name" value="6-phosphogluconate dehydrogenase C-terminal domain-like"/>
    <property type="match status" value="1"/>
</dbReference>
<evidence type="ECO:0000256" key="2">
    <source>
        <dbReference type="ARBA" id="ARBA00012939"/>
    </source>
</evidence>
<evidence type="ECO:0000259" key="7">
    <source>
        <dbReference type="Pfam" id="PF01232"/>
    </source>
</evidence>
<protein>
    <recommendedName>
        <fullName evidence="3">Mannitol-1-phosphate 5-dehydrogenase</fullName>
        <ecNumber evidence="2">1.1.1.17</ecNumber>
    </recommendedName>
</protein>
<dbReference type="GO" id="GO:0008866">
    <property type="term" value="F:fructuronate reductase activity"/>
    <property type="evidence" value="ECO:0007669"/>
    <property type="project" value="UniProtKB-EC"/>
</dbReference>